<comment type="similarity">
    <text evidence="7">Belongs to the binding-protein-dependent transport system permease family.</text>
</comment>
<keyword evidence="4 7" id="KW-0812">Transmembrane</keyword>
<feature type="transmembrane region" description="Helical" evidence="7">
    <location>
        <begin position="39"/>
        <end position="58"/>
    </location>
</feature>
<comment type="subcellular location">
    <subcellularLocation>
        <location evidence="1 7">Cell membrane</location>
        <topology evidence="1 7">Multi-pass membrane protein</topology>
    </subcellularLocation>
</comment>
<dbReference type="GO" id="GO:0055085">
    <property type="term" value="P:transmembrane transport"/>
    <property type="evidence" value="ECO:0007669"/>
    <property type="project" value="InterPro"/>
</dbReference>
<dbReference type="PROSITE" id="PS50928">
    <property type="entry name" value="ABC_TM1"/>
    <property type="match status" value="1"/>
</dbReference>
<sequence>MEESKKSSGFSKNNQNKKLTKEELIKLESKPRNKARERFRLILPIIAGLLAIFEYVYLPDHSPSAQKTNLYNGFLWILLGIYGIALVISFKKESLRERLVYRSPFYTFVFILLITYDVLTLKTAKLDLPYFPWIDLIFNSMKEDQSFLVESVLSSLKLLFTGYFIGAGLGIVTGILAGYFDKVNYWVDPFLKLLGPIPTTTWIPVVMVLAINLFQGAIFIISLGVWFSTTLATITGIHNVDPAYYEAAQTLGATNSELVRKIAIKSATPNIFQGLIAGMSAACNALIVAEMLGVESGLGWYITWKSSWADYSAMYGAIILLAITFILVNIIIKKISKNALKWRSGGAVR</sequence>
<dbReference type="Pfam" id="PF00528">
    <property type="entry name" value="BPD_transp_1"/>
    <property type="match status" value="1"/>
</dbReference>
<evidence type="ECO:0000256" key="7">
    <source>
        <dbReference type="RuleBase" id="RU363032"/>
    </source>
</evidence>
<keyword evidence="2 7" id="KW-0813">Transport</keyword>
<dbReference type="AlphaFoldDB" id="A0A3E2TI35"/>
<dbReference type="PANTHER" id="PTHR30151">
    <property type="entry name" value="ALKANE SULFONATE ABC TRANSPORTER-RELATED, MEMBRANE SUBUNIT"/>
    <property type="match status" value="1"/>
</dbReference>
<comment type="caution">
    <text evidence="9">The sequence shown here is derived from an EMBL/GenBank/DDBJ whole genome shotgun (WGS) entry which is preliminary data.</text>
</comment>
<keyword evidence="10" id="KW-1185">Reference proteome</keyword>
<protein>
    <submittedName>
        <fullName evidence="9">ABC transporter permease subunit</fullName>
    </submittedName>
</protein>
<reference evidence="9 10" key="1">
    <citation type="submission" date="2018-08" db="EMBL/GenBank/DDBJ databases">
        <title>A genome reference for cultivated species of the human gut microbiota.</title>
        <authorList>
            <person name="Zou Y."/>
            <person name="Xue W."/>
            <person name="Luo G."/>
        </authorList>
    </citation>
    <scope>NUCLEOTIDE SEQUENCE [LARGE SCALE GENOMIC DNA]</scope>
    <source>
        <strain evidence="9 10">OF01-3</strain>
    </source>
</reference>
<dbReference type="InterPro" id="IPR000515">
    <property type="entry name" value="MetI-like"/>
</dbReference>
<dbReference type="Gene3D" id="1.10.3720.10">
    <property type="entry name" value="MetI-like"/>
    <property type="match status" value="1"/>
</dbReference>
<keyword evidence="3" id="KW-1003">Cell membrane</keyword>
<evidence type="ECO:0000256" key="6">
    <source>
        <dbReference type="ARBA" id="ARBA00023136"/>
    </source>
</evidence>
<dbReference type="GO" id="GO:0005886">
    <property type="term" value="C:plasma membrane"/>
    <property type="evidence" value="ECO:0007669"/>
    <property type="project" value="UniProtKB-SubCell"/>
</dbReference>
<evidence type="ECO:0000313" key="10">
    <source>
        <dbReference type="Proteomes" id="UP000261011"/>
    </source>
</evidence>
<dbReference type="Proteomes" id="UP000261011">
    <property type="component" value="Unassembled WGS sequence"/>
</dbReference>
<dbReference type="CDD" id="cd06261">
    <property type="entry name" value="TM_PBP2"/>
    <property type="match status" value="1"/>
</dbReference>
<dbReference type="InterPro" id="IPR035906">
    <property type="entry name" value="MetI-like_sf"/>
</dbReference>
<dbReference type="SUPFAM" id="SSF161098">
    <property type="entry name" value="MetI-like"/>
    <property type="match status" value="1"/>
</dbReference>
<evidence type="ECO:0000256" key="3">
    <source>
        <dbReference type="ARBA" id="ARBA00022475"/>
    </source>
</evidence>
<organism evidence="9 10">
    <name type="scientific">Anaerococcus nagyae</name>
    <dbReference type="NCBI Taxonomy" id="1755241"/>
    <lineage>
        <taxon>Bacteria</taxon>
        <taxon>Bacillati</taxon>
        <taxon>Bacillota</taxon>
        <taxon>Tissierellia</taxon>
        <taxon>Tissierellales</taxon>
        <taxon>Peptoniphilaceae</taxon>
        <taxon>Anaerococcus</taxon>
    </lineage>
</organism>
<evidence type="ECO:0000256" key="5">
    <source>
        <dbReference type="ARBA" id="ARBA00022989"/>
    </source>
</evidence>
<feature type="domain" description="ABC transmembrane type-1" evidence="8">
    <location>
        <begin position="152"/>
        <end position="336"/>
    </location>
</feature>
<dbReference type="PANTHER" id="PTHR30151:SF0">
    <property type="entry name" value="ABC TRANSPORTER PERMEASE PROTEIN MJ0413-RELATED"/>
    <property type="match status" value="1"/>
</dbReference>
<dbReference type="EMBL" id="QVEU01000003">
    <property type="protein sequence ID" value="RGB76350.1"/>
    <property type="molecule type" value="Genomic_DNA"/>
</dbReference>
<evidence type="ECO:0000313" key="9">
    <source>
        <dbReference type="EMBL" id="RGB76350.1"/>
    </source>
</evidence>
<feature type="transmembrane region" description="Helical" evidence="7">
    <location>
        <begin position="313"/>
        <end position="332"/>
    </location>
</feature>
<gene>
    <name evidence="9" type="ORF">DXA39_04060</name>
</gene>
<keyword evidence="6 7" id="KW-0472">Membrane</keyword>
<evidence type="ECO:0000256" key="2">
    <source>
        <dbReference type="ARBA" id="ARBA00022448"/>
    </source>
</evidence>
<evidence type="ECO:0000256" key="4">
    <source>
        <dbReference type="ARBA" id="ARBA00022692"/>
    </source>
</evidence>
<keyword evidence="5 7" id="KW-1133">Transmembrane helix</keyword>
<dbReference type="OrthoDB" id="9804353at2"/>
<feature type="transmembrane region" description="Helical" evidence="7">
    <location>
        <begin position="99"/>
        <end position="119"/>
    </location>
</feature>
<evidence type="ECO:0000259" key="8">
    <source>
        <dbReference type="PROSITE" id="PS50928"/>
    </source>
</evidence>
<accession>A0A3E2TI35</accession>
<proteinExistence type="inferred from homology"/>
<dbReference type="RefSeq" id="WP_117521240.1">
    <property type="nucleotide sequence ID" value="NZ_JBHWMK010000018.1"/>
</dbReference>
<evidence type="ECO:0000256" key="1">
    <source>
        <dbReference type="ARBA" id="ARBA00004651"/>
    </source>
</evidence>
<name>A0A3E2TI35_9FIRM</name>
<feature type="transmembrane region" description="Helical" evidence="7">
    <location>
        <begin position="70"/>
        <end position="90"/>
    </location>
</feature>
<feature type="transmembrane region" description="Helical" evidence="7">
    <location>
        <begin position="158"/>
        <end position="180"/>
    </location>
</feature>
<feature type="transmembrane region" description="Helical" evidence="7">
    <location>
        <begin position="201"/>
        <end position="227"/>
    </location>
</feature>